<evidence type="ECO:0000256" key="1">
    <source>
        <dbReference type="ARBA" id="ARBA00022679"/>
    </source>
</evidence>
<comment type="catalytic activity">
    <reaction evidence="5">
        <text>L-seryl-[protein] + acetyl-CoA = O-acetyl-L-seryl-[protein] + CoA</text>
        <dbReference type="Rhea" id="RHEA:59392"/>
        <dbReference type="Rhea" id="RHEA-COMP:9863"/>
        <dbReference type="Rhea" id="RHEA-COMP:15352"/>
        <dbReference type="ChEBI" id="CHEBI:29999"/>
        <dbReference type="ChEBI" id="CHEBI:57287"/>
        <dbReference type="ChEBI" id="CHEBI:57288"/>
        <dbReference type="ChEBI" id="CHEBI:141128"/>
    </reaction>
    <physiologicalReaction direction="left-to-right" evidence="5">
        <dbReference type="Rhea" id="RHEA:59393"/>
    </physiologicalReaction>
</comment>
<reference evidence="6 7" key="1">
    <citation type="submission" date="2018-06" db="EMBL/GenBank/DDBJ databases">
        <authorList>
            <consortium name="Pathogen Informatics"/>
            <person name="Doyle S."/>
        </authorList>
    </citation>
    <scope>NUCLEOTIDE SEQUENCE [LARGE SCALE GENOMIC DNA]</scope>
    <source>
        <strain evidence="6 7">NCTC13315</strain>
    </source>
</reference>
<organism evidence="6 7">
    <name type="scientific">Legionella beliardensis</name>
    <dbReference type="NCBI Taxonomy" id="91822"/>
    <lineage>
        <taxon>Bacteria</taxon>
        <taxon>Pseudomonadati</taxon>
        <taxon>Pseudomonadota</taxon>
        <taxon>Gammaproteobacteria</taxon>
        <taxon>Legionellales</taxon>
        <taxon>Legionellaceae</taxon>
        <taxon>Legionella</taxon>
    </lineage>
</organism>
<evidence type="ECO:0000256" key="3">
    <source>
        <dbReference type="ARBA" id="ARBA00023785"/>
    </source>
</evidence>
<evidence type="ECO:0000256" key="4">
    <source>
        <dbReference type="ARBA" id="ARBA00048364"/>
    </source>
</evidence>
<dbReference type="EMBL" id="UGNV01000003">
    <property type="protein sequence ID" value="STX55605.1"/>
    <property type="molecule type" value="Genomic_DNA"/>
</dbReference>
<keyword evidence="2" id="KW-0012">Acyltransferase</keyword>
<dbReference type="RefSeq" id="WP_115304217.1">
    <property type="nucleotide sequence ID" value="NZ_CAAAHO010000009.1"/>
</dbReference>
<protein>
    <submittedName>
        <fullName evidence="6">Effector protein YopJ</fullName>
    </submittedName>
</protein>
<keyword evidence="7" id="KW-1185">Reference proteome</keyword>
<name>A0A378JNZ3_9GAMM</name>
<comment type="similarity">
    <text evidence="3">Belongs to the acetyltransferase YopJ family.</text>
</comment>
<evidence type="ECO:0000313" key="7">
    <source>
        <dbReference type="Proteomes" id="UP000254968"/>
    </source>
</evidence>
<dbReference type="GO" id="GO:0016746">
    <property type="term" value="F:acyltransferase activity"/>
    <property type="evidence" value="ECO:0007669"/>
    <property type="project" value="UniProtKB-KW"/>
</dbReference>
<evidence type="ECO:0000256" key="5">
    <source>
        <dbReference type="ARBA" id="ARBA00048662"/>
    </source>
</evidence>
<accession>A0A378JNZ3</accession>
<dbReference type="Pfam" id="PF03421">
    <property type="entry name" value="Acetyltransf_14"/>
    <property type="match status" value="1"/>
</dbReference>
<evidence type="ECO:0000256" key="2">
    <source>
        <dbReference type="ARBA" id="ARBA00023315"/>
    </source>
</evidence>
<proteinExistence type="inferred from homology"/>
<dbReference type="AlphaFoldDB" id="A0A378JNZ3"/>
<comment type="catalytic activity">
    <reaction evidence="4">
        <text>L-threonyl-[protein] + acetyl-CoA = O-acetyl-L-threonyl-[protein] + CoA</text>
        <dbReference type="Rhea" id="RHEA:65340"/>
        <dbReference type="Rhea" id="RHEA-COMP:11060"/>
        <dbReference type="Rhea" id="RHEA-COMP:16780"/>
        <dbReference type="ChEBI" id="CHEBI:30013"/>
        <dbReference type="ChEBI" id="CHEBI:57287"/>
        <dbReference type="ChEBI" id="CHEBI:57288"/>
        <dbReference type="ChEBI" id="CHEBI:141025"/>
    </reaction>
    <physiologicalReaction direction="left-to-right" evidence="4">
        <dbReference type="Rhea" id="RHEA:65341"/>
    </physiologicalReaction>
</comment>
<dbReference type="OrthoDB" id="9881266at2"/>
<gene>
    <name evidence="6" type="ORF">NCTC13315_02976</name>
</gene>
<evidence type="ECO:0000313" key="6">
    <source>
        <dbReference type="EMBL" id="STX55605.1"/>
    </source>
</evidence>
<keyword evidence="1" id="KW-0808">Transferase</keyword>
<sequence>MFSSNEYVCANISRSSDYTFISAFILTMLKEKSQEDSNRESSKSLNNAYALSAQEIKLFFLKKNNDCHVITGDFEQLVKQIVTLLKNSKEQMPCRIQIAYKRTDIDFETGEEYQHWSSMDVSVTTDKIGILYLDSAGDPSNIEIAIEIAQSLENAELTICDDFSPKYKPSAMQKDGESCSIFIADLILQMKKINDLHERIALHRIFNEKENYYDLDPRKLPPILLRNAQSITFLTQCINENEECATYRVSNKGELLMEYVARHTIFCPLVNKEVNAAIQAKQIAFARKVRI</sequence>
<dbReference type="InterPro" id="IPR005083">
    <property type="entry name" value="YopJ-like"/>
</dbReference>
<dbReference type="Proteomes" id="UP000254968">
    <property type="component" value="Unassembled WGS sequence"/>
</dbReference>